<evidence type="ECO:0000256" key="1">
    <source>
        <dbReference type="ARBA" id="ARBA00022729"/>
    </source>
</evidence>
<dbReference type="EMBL" id="CBTN010000040">
    <property type="protein sequence ID" value="CDH56732.1"/>
    <property type="molecule type" value="Genomic_DNA"/>
</dbReference>
<dbReference type="InterPro" id="IPR036514">
    <property type="entry name" value="SGNH_hydro_sf"/>
</dbReference>
<accession>A0A068S4F9</accession>
<gene>
    <name evidence="5" type="ORF">LCOR_07746.1</name>
</gene>
<dbReference type="Pfam" id="PF00657">
    <property type="entry name" value="Lipase_GDSL"/>
    <property type="match status" value="1"/>
</dbReference>
<keyword evidence="1 4" id="KW-0732">Signal</keyword>
<feature type="signal peptide" evidence="4">
    <location>
        <begin position="1"/>
        <end position="25"/>
    </location>
</feature>
<dbReference type="VEuPathDB" id="FungiDB:LCOR_07746.1"/>
<evidence type="ECO:0000256" key="2">
    <source>
        <dbReference type="SAM" id="MobiDB-lite"/>
    </source>
</evidence>
<evidence type="ECO:0000256" key="3">
    <source>
        <dbReference type="SAM" id="Phobius"/>
    </source>
</evidence>
<keyword evidence="3" id="KW-0812">Transmembrane</keyword>
<dbReference type="InterPro" id="IPR001087">
    <property type="entry name" value="GDSL"/>
</dbReference>
<keyword evidence="3" id="KW-1133">Transmembrane helix</keyword>
<evidence type="ECO:0000256" key="4">
    <source>
        <dbReference type="SAM" id="SignalP"/>
    </source>
</evidence>
<proteinExistence type="predicted"/>
<dbReference type="InterPro" id="IPR050592">
    <property type="entry name" value="GDSL_lipolytic_enzyme"/>
</dbReference>
<dbReference type="AlphaFoldDB" id="A0A068S4F9"/>
<name>A0A068S4F9_9FUNG</name>
<comment type="caution">
    <text evidence="5">The sequence shown here is derived from an EMBL/GenBank/DDBJ whole genome shotgun (WGS) entry which is preliminary data.</text>
</comment>
<dbReference type="GO" id="GO:0016788">
    <property type="term" value="F:hydrolase activity, acting on ester bonds"/>
    <property type="evidence" value="ECO:0007669"/>
    <property type="project" value="InterPro"/>
</dbReference>
<keyword evidence="6" id="KW-1185">Reference proteome</keyword>
<protein>
    <recommendedName>
        <fullName evidence="7">Carbohydrate esterase family 16 protein</fullName>
    </recommendedName>
</protein>
<organism evidence="5 6">
    <name type="scientific">Lichtheimia corymbifera JMRC:FSU:9682</name>
    <dbReference type="NCBI Taxonomy" id="1263082"/>
    <lineage>
        <taxon>Eukaryota</taxon>
        <taxon>Fungi</taxon>
        <taxon>Fungi incertae sedis</taxon>
        <taxon>Mucoromycota</taxon>
        <taxon>Mucoromycotina</taxon>
        <taxon>Mucoromycetes</taxon>
        <taxon>Mucorales</taxon>
        <taxon>Lichtheimiaceae</taxon>
        <taxon>Lichtheimia</taxon>
    </lineage>
</organism>
<sequence>MQSCLSLISLSLVLIASLLPRSVLALDSTPVKNLVVFGDSYSDAGNFHRWTNGPIWSEDLAVAWNASLYSFAHTGSACDNALFPNVSMEMTTPSIRDQIEHFYHQDLQLDPTETLFAIWVGVNDIQQSYQQKLGSTTPPTFENVSQCITEQIRSIRKVFGANRIMVFNVPPMQHMPFFIDREDKPQWETAAEQLNRLIQNDVVNLNKHHHALELDLIDIHSLLTDVMADPSMFNFVNALDAYLDVCHGTCNDNVDTYVWWDRTHITGGMHRLIANSILLAGSYGKSMSLDASVGDVTAWINAPDSPYRSPKYTPPPHTGVIERVMQQIAAESQAPIYVQQEDDFDTDLFVNHRLLTVASLLLLLGIIVIVWIRQQRKRRGSNSHQLGILGSFATTQEQQHRRFRSFSPPFHSSGTSTNK</sequence>
<dbReference type="PANTHER" id="PTHR45642:SF139">
    <property type="entry name" value="SGNH HYDROLASE-TYPE ESTERASE DOMAIN-CONTAINING PROTEIN"/>
    <property type="match status" value="1"/>
</dbReference>
<evidence type="ECO:0008006" key="7">
    <source>
        <dbReference type="Google" id="ProtNLM"/>
    </source>
</evidence>
<feature type="chain" id="PRO_5001655495" description="Carbohydrate esterase family 16 protein" evidence="4">
    <location>
        <begin position="26"/>
        <end position="419"/>
    </location>
</feature>
<dbReference type="Gene3D" id="3.40.50.1110">
    <property type="entry name" value="SGNH hydrolase"/>
    <property type="match status" value="1"/>
</dbReference>
<evidence type="ECO:0000313" key="5">
    <source>
        <dbReference type="EMBL" id="CDH56732.1"/>
    </source>
</evidence>
<dbReference type="SUPFAM" id="SSF52266">
    <property type="entry name" value="SGNH hydrolase"/>
    <property type="match status" value="1"/>
</dbReference>
<feature type="region of interest" description="Disordered" evidence="2">
    <location>
        <begin position="400"/>
        <end position="419"/>
    </location>
</feature>
<reference evidence="5" key="1">
    <citation type="submission" date="2013-08" db="EMBL/GenBank/DDBJ databases">
        <title>Gene expansion shapes genome architecture in the human pathogen Lichtheimia corymbifera: an evolutionary genomics analysis in the ancient terrestrial Mucorales (Mucoromycotina).</title>
        <authorList>
            <person name="Schwartze V.U."/>
            <person name="Winter S."/>
            <person name="Shelest E."/>
            <person name="Marcet-Houben M."/>
            <person name="Horn F."/>
            <person name="Wehner S."/>
            <person name="Hoffmann K."/>
            <person name="Riege K."/>
            <person name="Sammeth M."/>
            <person name="Nowrousian M."/>
            <person name="Valiante V."/>
            <person name="Linde J."/>
            <person name="Jacobsen I.D."/>
            <person name="Marz M."/>
            <person name="Brakhage A.A."/>
            <person name="Gabaldon T."/>
            <person name="Bocker S."/>
            <person name="Voigt K."/>
        </authorList>
    </citation>
    <scope>NUCLEOTIDE SEQUENCE [LARGE SCALE GENOMIC DNA]</scope>
    <source>
        <strain evidence="5">FSU 9682</strain>
    </source>
</reference>
<keyword evidence="3" id="KW-0472">Membrane</keyword>
<dbReference type="Proteomes" id="UP000027586">
    <property type="component" value="Unassembled WGS sequence"/>
</dbReference>
<evidence type="ECO:0000313" key="6">
    <source>
        <dbReference type="Proteomes" id="UP000027586"/>
    </source>
</evidence>
<dbReference type="PANTHER" id="PTHR45642">
    <property type="entry name" value="GDSL ESTERASE/LIPASE EXL3"/>
    <property type="match status" value="1"/>
</dbReference>
<feature type="transmembrane region" description="Helical" evidence="3">
    <location>
        <begin position="354"/>
        <end position="372"/>
    </location>
</feature>
<dbReference type="OrthoDB" id="1600564at2759"/>
<dbReference type="CDD" id="cd01846">
    <property type="entry name" value="fatty_acyltransferase_like"/>
    <property type="match status" value="1"/>
</dbReference>